<gene>
    <name evidence="1" type="ORF">PXEA_LOCUS12682</name>
</gene>
<keyword evidence="2" id="KW-1185">Reference proteome</keyword>
<accession>A0A3S5CGH6</accession>
<comment type="caution">
    <text evidence="1">The sequence shown here is derived from an EMBL/GenBank/DDBJ whole genome shotgun (WGS) entry which is preliminary data.</text>
</comment>
<dbReference type="Proteomes" id="UP000784294">
    <property type="component" value="Unassembled WGS sequence"/>
</dbReference>
<name>A0A3S5CGH6_9PLAT</name>
<evidence type="ECO:0000313" key="2">
    <source>
        <dbReference type="Proteomes" id="UP000784294"/>
    </source>
</evidence>
<proteinExistence type="predicted"/>
<reference evidence="1" key="1">
    <citation type="submission" date="2018-11" db="EMBL/GenBank/DDBJ databases">
        <authorList>
            <consortium name="Pathogen Informatics"/>
        </authorList>
    </citation>
    <scope>NUCLEOTIDE SEQUENCE</scope>
</reference>
<dbReference type="EMBL" id="CAAALY010040733">
    <property type="protein sequence ID" value="VEL19242.1"/>
    <property type="molecule type" value="Genomic_DNA"/>
</dbReference>
<protein>
    <submittedName>
        <fullName evidence="1">Uncharacterized protein</fullName>
    </submittedName>
</protein>
<dbReference type="AlphaFoldDB" id="A0A3S5CGH6"/>
<evidence type="ECO:0000313" key="1">
    <source>
        <dbReference type="EMBL" id="VEL19242.1"/>
    </source>
</evidence>
<organism evidence="1 2">
    <name type="scientific">Protopolystoma xenopodis</name>
    <dbReference type="NCBI Taxonomy" id="117903"/>
    <lineage>
        <taxon>Eukaryota</taxon>
        <taxon>Metazoa</taxon>
        <taxon>Spiralia</taxon>
        <taxon>Lophotrochozoa</taxon>
        <taxon>Platyhelminthes</taxon>
        <taxon>Monogenea</taxon>
        <taxon>Polyopisthocotylea</taxon>
        <taxon>Polystomatidea</taxon>
        <taxon>Polystomatidae</taxon>
        <taxon>Protopolystoma</taxon>
    </lineage>
</organism>
<sequence>MALETLSYQSRTPKPSEHCHVHLWAPGPRLWHVIASESETRRGEANESVGLMASSPFGLDIRCLRIRGPVELGVWWFNASRNGRLIVCESGVLSNCTAAEVMLCSYVCHSVQWSQFIQTGRMMAWGSGVVSNAMSDALYVRRSDVASFCSSAAKMTSCPGGLLLSRSCPRVVCLCCCELTACRFAGLLFCYHHGLKVCSVCRLVSVGPGTASPTTSSRPGRTGRFLRLKSPRQRRISDLATLPILGLTVVASTDPSILPPARLEHLRKPASRVRTRVVTTASEWPIRRAALRDFCPLRSGRPPRASSAECPTLLL</sequence>